<gene>
    <name evidence="3" type="ORF">SAMN06295885_3092</name>
</gene>
<protein>
    <submittedName>
        <fullName evidence="3">Uncharacterized conserved protein YloU, alkaline shock protein (Asp23) family</fullName>
    </submittedName>
</protein>
<reference evidence="4" key="1">
    <citation type="submission" date="2017-04" db="EMBL/GenBank/DDBJ databases">
        <authorList>
            <person name="Varghese N."/>
            <person name="Submissions S."/>
        </authorList>
    </citation>
    <scope>NUCLEOTIDE SEQUENCE [LARGE SCALE GENOMIC DNA]</scope>
    <source>
        <strain evidence="4">VKM Ac-2121</strain>
    </source>
</reference>
<organism evidence="3 4">
    <name type="scientific">Rathayibacter oskolensis</name>
    <dbReference type="NCBI Taxonomy" id="1891671"/>
    <lineage>
        <taxon>Bacteria</taxon>
        <taxon>Bacillati</taxon>
        <taxon>Actinomycetota</taxon>
        <taxon>Actinomycetes</taxon>
        <taxon>Micrococcales</taxon>
        <taxon>Microbacteriaceae</taxon>
        <taxon>Rathayibacter</taxon>
    </lineage>
</organism>
<dbReference type="OrthoDB" id="5125925at2"/>
<evidence type="ECO:0000256" key="2">
    <source>
        <dbReference type="SAM" id="MobiDB-lite"/>
    </source>
</evidence>
<accession>A0A1X7PD47</accession>
<dbReference type="RefSeq" id="WP_085477515.1">
    <property type="nucleotide sequence ID" value="NZ_FXBM01000003.1"/>
</dbReference>
<evidence type="ECO:0000313" key="3">
    <source>
        <dbReference type="EMBL" id="SMH48666.1"/>
    </source>
</evidence>
<evidence type="ECO:0000313" key="4">
    <source>
        <dbReference type="Proteomes" id="UP000193711"/>
    </source>
</evidence>
<dbReference type="Pfam" id="PF03780">
    <property type="entry name" value="Asp23"/>
    <property type="match status" value="1"/>
</dbReference>
<dbReference type="InterPro" id="IPR005531">
    <property type="entry name" value="Asp23"/>
</dbReference>
<dbReference type="Proteomes" id="UP000193711">
    <property type="component" value="Unassembled WGS sequence"/>
</dbReference>
<keyword evidence="4" id="KW-1185">Reference proteome</keyword>
<feature type="compositionally biased region" description="Polar residues" evidence="2">
    <location>
        <begin position="156"/>
        <end position="166"/>
    </location>
</feature>
<proteinExistence type="inferred from homology"/>
<feature type="region of interest" description="Disordered" evidence="2">
    <location>
        <begin position="132"/>
        <end position="166"/>
    </location>
</feature>
<name>A0A1X7PD47_9MICO</name>
<sequence>MTDPVAVDRTRTVDLSAVARSHPEGEPLERLLATAAAETAAGVTGVHHLGGPVARRLDRASRAVLGTSTSPGVTVSRVDGVTTVDLDLVVEYPHRVLDVAERAREQVSRAAAQLVDGVVVVDVTVADVHGPFDPIDVPAEEGEPLVDRPRGADSTAAPSSHRSGQE</sequence>
<dbReference type="STRING" id="1891671.SAMN06295885_3092"/>
<comment type="similarity">
    <text evidence="1">Belongs to the asp23 family.</text>
</comment>
<dbReference type="AlphaFoldDB" id="A0A1X7PD47"/>
<evidence type="ECO:0000256" key="1">
    <source>
        <dbReference type="ARBA" id="ARBA00005721"/>
    </source>
</evidence>
<dbReference type="EMBL" id="FXBM01000003">
    <property type="protein sequence ID" value="SMH48666.1"/>
    <property type="molecule type" value="Genomic_DNA"/>
</dbReference>